<dbReference type="InterPro" id="IPR019903">
    <property type="entry name" value="RIC_family"/>
</dbReference>
<protein>
    <submittedName>
        <fullName evidence="6">Iron-sulfur cluster repair di-iron protein</fullName>
    </submittedName>
</protein>
<evidence type="ECO:0000256" key="4">
    <source>
        <dbReference type="ARBA" id="ARBA00023004"/>
    </source>
</evidence>
<evidence type="ECO:0000256" key="1">
    <source>
        <dbReference type="ARBA" id="ARBA00004496"/>
    </source>
</evidence>
<evidence type="ECO:0000259" key="5">
    <source>
        <dbReference type="Pfam" id="PF01814"/>
    </source>
</evidence>
<keyword evidence="3" id="KW-0479">Metal-binding</keyword>
<dbReference type="Proteomes" id="UP000093197">
    <property type="component" value="Unassembled WGS sequence"/>
</dbReference>
<dbReference type="Gene3D" id="1.10.3910.10">
    <property type="entry name" value="SP0561-like"/>
    <property type="match status" value="1"/>
</dbReference>
<reference evidence="6 7" key="1">
    <citation type="journal article" date="2016" name="PLoS ONE">
        <title>Genomic Diversity of Enterotoxigenic Strains of Bacteroides fragilis.</title>
        <authorList>
            <person name="Pierce J.V."/>
            <person name="Bernstein H.D."/>
        </authorList>
    </citation>
    <scope>NUCLEOTIDE SEQUENCE [LARGE SCALE GENOMIC DNA]</scope>
    <source>
        <strain evidence="6 7">20793-3</strain>
    </source>
</reference>
<gene>
    <name evidence="6" type="ORF">AC094_35050</name>
</gene>
<evidence type="ECO:0000256" key="3">
    <source>
        <dbReference type="ARBA" id="ARBA00022723"/>
    </source>
</evidence>
<dbReference type="GO" id="GO:0046872">
    <property type="term" value="F:metal ion binding"/>
    <property type="evidence" value="ECO:0007669"/>
    <property type="project" value="UniProtKB-KW"/>
</dbReference>
<dbReference type="PANTHER" id="PTHR36438">
    <property type="entry name" value="IRON-SULFUR CLUSTER REPAIR PROTEIN YTFE"/>
    <property type="match status" value="1"/>
</dbReference>
<comment type="subcellular location">
    <subcellularLocation>
        <location evidence="1">Cytoplasm</location>
    </subcellularLocation>
</comment>
<evidence type="ECO:0000313" key="7">
    <source>
        <dbReference type="Proteomes" id="UP000093197"/>
    </source>
</evidence>
<comment type="caution">
    <text evidence="6">The sequence shown here is derived from an EMBL/GenBank/DDBJ whole genome shotgun (WGS) entry which is preliminary data.</text>
</comment>
<evidence type="ECO:0000313" key="6">
    <source>
        <dbReference type="EMBL" id="OCR28958.1"/>
    </source>
</evidence>
<keyword evidence="4" id="KW-0408">Iron</keyword>
<dbReference type="InterPro" id="IPR038062">
    <property type="entry name" value="ScdA-like_N_sf"/>
</dbReference>
<dbReference type="EMBL" id="LIDT01000036">
    <property type="protein sequence ID" value="OCR28958.1"/>
    <property type="molecule type" value="Genomic_DNA"/>
</dbReference>
<sequence length="245" mass="28316">MKVMKDYKVMAVGQIVADCFDYAKVFNKYGIDFCCNGDVSLADACGKMGIDADCLLEELKQIKSEQSLTLDFKSWPIDLLVDYILKFHHRNIRYQGPQILQLLDRVCEAHAGKHPELYEVRELFQESWIDLNNHLTKEEMVLFPYIYDLFDAVAQHRPIPAFHCGSVSSPISVMMSEHDAEGERFRRISGLTHGYLVPGDACSSYRLLLEMLRTFEDNLHHHIHLENNIVFPKAIELQENCERMC</sequence>
<dbReference type="Pfam" id="PF01814">
    <property type="entry name" value="Hemerythrin"/>
    <property type="match status" value="1"/>
</dbReference>
<dbReference type="Gene3D" id="1.20.120.520">
    <property type="entry name" value="nmb1532 protein domain like"/>
    <property type="match status" value="1"/>
</dbReference>
<dbReference type="AlphaFoldDB" id="A0A853PRM6"/>
<dbReference type="Pfam" id="PF04405">
    <property type="entry name" value="ScdA_N"/>
    <property type="match status" value="1"/>
</dbReference>
<dbReference type="PANTHER" id="PTHR36438:SF1">
    <property type="entry name" value="IRON-SULFUR CLUSTER REPAIR PROTEIN YTFE"/>
    <property type="match status" value="1"/>
</dbReference>
<dbReference type="InterPro" id="IPR012312">
    <property type="entry name" value="Hemerythrin-like"/>
</dbReference>
<organism evidence="6 7">
    <name type="scientific">Bacteroides fragilis</name>
    <dbReference type="NCBI Taxonomy" id="817"/>
    <lineage>
        <taxon>Bacteria</taxon>
        <taxon>Pseudomonadati</taxon>
        <taxon>Bacteroidota</taxon>
        <taxon>Bacteroidia</taxon>
        <taxon>Bacteroidales</taxon>
        <taxon>Bacteroidaceae</taxon>
        <taxon>Bacteroides</taxon>
    </lineage>
</organism>
<dbReference type="GO" id="GO:0005737">
    <property type="term" value="C:cytoplasm"/>
    <property type="evidence" value="ECO:0007669"/>
    <property type="project" value="UniProtKB-SubCell"/>
</dbReference>
<name>A0A853PRM6_BACFG</name>
<feature type="domain" description="Hemerythrin-like" evidence="5">
    <location>
        <begin position="83"/>
        <end position="234"/>
    </location>
</feature>
<dbReference type="NCBIfam" id="TIGR03652">
    <property type="entry name" value="FeS_repair_RIC"/>
    <property type="match status" value="1"/>
</dbReference>
<accession>A0A853PRM6</accession>
<proteinExistence type="predicted"/>
<evidence type="ECO:0000256" key="2">
    <source>
        <dbReference type="ARBA" id="ARBA00022490"/>
    </source>
</evidence>
<keyword evidence="2" id="KW-0963">Cytoplasm</keyword>